<evidence type="ECO:0000256" key="3">
    <source>
        <dbReference type="ARBA" id="ARBA00022723"/>
    </source>
</evidence>
<evidence type="ECO:0000313" key="10">
    <source>
        <dbReference type="Proteomes" id="UP000076872"/>
    </source>
</evidence>
<keyword evidence="3" id="KW-0479">Metal-binding</keyword>
<dbReference type="InterPro" id="IPR015797">
    <property type="entry name" value="NUDIX_hydrolase-like_dom_sf"/>
</dbReference>
<dbReference type="RefSeq" id="WP_003642367.1">
    <property type="nucleotide sequence ID" value="NZ_BAAFRT010000004.1"/>
</dbReference>
<dbReference type="EC" id="3.6.1.22" evidence="2"/>
<dbReference type="PROSITE" id="PS00893">
    <property type="entry name" value="NUDIX_BOX"/>
    <property type="match status" value="1"/>
</dbReference>
<dbReference type="GO" id="GO:0046872">
    <property type="term" value="F:metal ion binding"/>
    <property type="evidence" value="ECO:0007669"/>
    <property type="project" value="UniProtKB-KW"/>
</dbReference>
<feature type="domain" description="Nudix hydrolase" evidence="7">
    <location>
        <begin position="146"/>
        <end position="268"/>
    </location>
</feature>
<evidence type="ECO:0000256" key="1">
    <source>
        <dbReference type="ARBA" id="ARBA00001946"/>
    </source>
</evidence>
<dbReference type="PANTHER" id="PTHR11383">
    <property type="entry name" value="NUCLEOSIDE DIPHOSPHATE-LINKED MOIETY X MOTIF 13"/>
    <property type="match status" value="1"/>
</dbReference>
<dbReference type="OMA" id="YKSQPWG"/>
<accession>A0A0G9GUS7</accession>
<dbReference type="CDD" id="cd03429">
    <property type="entry name" value="NUDIX_NADH_pyrophosphatase_Nudt13"/>
    <property type="match status" value="1"/>
</dbReference>
<organism evidence="9 10">
    <name type="scientific">Lactiplantibacillus plantarum</name>
    <name type="common">Lactobacillus plantarum</name>
    <dbReference type="NCBI Taxonomy" id="1590"/>
    <lineage>
        <taxon>Bacteria</taxon>
        <taxon>Bacillati</taxon>
        <taxon>Bacillota</taxon>
        <taxon>Bacilli</taxon>
        <taxon>Lactobacillales</taxon>
        <taxon>Lactobacillaceae</taxon>
        <taxon>Lactiplantibacillus</taxon>
    </lineage>
</organism>
<dbReference type="InterPro" id="IPR049734">
    <property type="entry name" value="NudC-like_C"/>
</dbReference>
<evidence type="ECO:0000313" key="9">
    <source>
        <dbReference type="EMBL" id="KZV02708.1"/>
    </source>
</evidence>
<proteinExistence type="predicted"/>
<dbReference type="Gene3D" id="3.90.79.20">
    <property type="match status" value="1"/>
</dbReference>
<evidence type="ECO:0000313" key="8">
    <source>
        <dbReference type="EMBL" id="KZU03570.1"/>
    </source>
</evidence>
<dbReference type="InterPro" id="IPR000086">
    <property type="entry name" value="NUDIX_hydrolase_dom"/>
</dbReference>
<protein>
    <recommendedName>
        <fullName evidence="2">NAD(+) diphosphatase</fullName>
        <ecNumber evidence="2">3.6.1.22</ecNumber>
    </recommendedName>
</protein>
<dbReference type="GeneID" id="77216262"/>
<evidence type="ECO:0000256" key="2">
    <source>
        <dbReference type="ARBA" id="ARBA00012381"/>
    </source>
</evidence>
<dbReference type="Gene3D" id="3.90.79.10">
    <property type="entry name" value="Nucleoside Triphosphate Pyrophosphohydrolase"/>
    <property type="match status" value="1"/>
</dbReference>
<dbReference type="SUPFAM" id="SSF55811">
    <property type="entry name" value="Nudix"/>
    <property type="match status" value="1"/>
</dbReference>
<evidence type="ECO:0000256" key="5">
    <source>
        <dbReference type="ARBA" id="ARBA00022842"/>
    </source>
</evidence>
<evidence type="ECO:0000313" key="11">
    <source>
        <dbReference type="Proteomes" id="UP000076989"/>
    </source>
</evidence>
<evidence type="ECO:0000256" key="4">
    <source>
        <dbReference type="ARBA" id="ARBA00022801"/>
    </source>
</evidence>
<dbReference type="InterPro" id="IPR015376">
    <property type="entry name" value="Znr_NADH_PPase"/>
</dbReference>
<evidence type="ECO:0000259" key="7">
    <source>
        <dbReference type="PROSITE" id="PS51462"/>
    </source>
</evidence>
<dbReference type="EMBL" id="LUWI01000022">
    <property type="protein sequence ID" value="KZU03570.1"/>
    <property type="molecule type" value="Genomic_DNA"/>
</dbReference>
<keyword evidence="6" id="KW-0520">NAD</keyword>
<dbReference type="Pfam" id="PF09297">
    <property type="entry name" value="Zn_ribbon_NUD"/>
    <property type="match status" value="1"/>
</dbReference>
<dbReference type="Pfam" id="PF00293">
    <property type="entry name" value="NUDIX"/>
    <property type="match status" value="1"/>
</dbReference>
<keyword evidence="5" id="KW-0460">Magnesium</keyword>
<evidence type="ECO:0000256" key="6">
    <source>
        <dbReference type="ARBA" id="ARBA00023027"/>
    </source>
</evidence>
<dbReference type="NCBIfam" id="NF001299">
    <property type="entry name" value="PRK00241.1"/>
    <property type="match status" value="1"/>
</dbReference>
<comment type="caution">
    <text evidence="9">The sequence shown here is derived from an EMBL/GenBank/DDBJ whole genome shotgun (WGS) entry which is preliminary data.</text>
</comment>
<sequence length="274" mass="31167">MFQDIQPHVLKNQNDQQRAPRSGDYILIGRQQQVLLMNGTLPKYEDIDADYAFSPDQYQYLLAVDQAAFFWVDVDAVANDNYTVGTTRGFRDLTPAWLAFSSATAAHLAWWYDTKRFCGHCGQPLHPGATERSLVCAACGQTIYPTIMPAIIVGVTNGDKILMTKFLSGYNHFSLISGYTEIGETFEDTVRREVFEEVGLEVHNIRYFGSQPWAPSHSLLAGYFADLNENVAIELETDELSKAQWFQRDQIPHNDTNTSLTWTMIEAFRHHQEK</sequence>
<keyword evidence="4" id="KW-0378">Hydrolase</keyword>
<dbReference type="InterPro" id="IPR020084">
    <property type="entry name" value="NUDIX_hydrolase_CS"/>
</dbReference>
<dbReference type="AlphaFoldDB" id="A0A0G9GUS7"/>
<dbReference type="PANTHER" id="PTHR11383:SF3">
    <property type="entry name" value="NAD(P)H PYROPHOSPHATASE NUDT13, MITOCHONDRIAL"/>
    <property type="match status" value="1"/>
</dbReference>
<name>A0A0G9GUS7_LACPN</name>
<dbReference type="EMBL" id="LUXO01000030">
    <property type="protein sequence ID" value="KZV02708.1"/>
    <property type="molecule type" value="Genomic_DNA"/>
</dbReference>
<gene>
    <name evidence="9" type="ORF">NAB2_1862</name>
    <name evidence="8" type="ORF">Nizo2260_1810</name>
</gene>
<dbReference type="PROSITE" id="PS51462">
    <property type="entry name" value="NUDIX"/>
    <property type="match status" value="1"/>
</dbReference>
<dbReference type="GO" id="GO:0016787">
    <property type="term" value="F:hydrolase activity"/>
    <property type="evidence" value="ECO:0007669"/>
    <property type="project" value="UniProtKB-KW"/>
</dbReference>
<dbReference type="Proteomes" id="UP000076989">
    <property type="component" value="Unassembled WGS sequence"/>
</dbReference>
<reference evidence="10 11" key="1">
    <citation type="submission" date="2016-03" db="EMBL/GenBank/DDBJ databases">
        <title>Comparative genomics of 54 Lactobacillus plantarum strains reveals genomic uncoupling from niche constraints.</title>
        <authorList>
            <person name="Martino M.E."/>
        </authorList>
    </citation>
    <scope>NUCLEOTIDE SEQUENCE [LARGE SCALE GENOMIC DNA]</scope>
    <source>
        <strain evidence="9 10">NAB2</strain>
        <strain evidence="8 11">Nizo2260</strain>
    </source>
</reference>
<comment type="cofactor">
    <cofactor evidence="1">
        <name>Mg(2+)</name>
        <dbReference type="ChEBI" id="CHEBI:18420"/>
    </cofactor>
</comment>
<dbReference type="Proteomes" id="UP000076872">
    <property type="component" value="Unassembled WGS sequence"/>
</dbReference>